<accession>A0A7M4D4N5</accession>
<keyword evidence="3" id="KW-1185">Reference proteome</keyword>
<reference evidence="1 4" key="2">
    <citation type="submission" date="2019-12" db="EMBL/GenBank/DDBJ databases">
        <title>Draft genome sequence of Labilibaculum sp. strain 44 isolated from deep waters of Black Sea.</title>
        <authorList>
            <person name="Yadav S."/>
            <person name="Villanueva L."/>
        </authorList>
    </citation>
    <scope>NUCLEOTIDE SEQUENCE [LARGE SCALE GENOMIC DNA]</scope>
    <source>
        <strain evidence="1 4">44</strain>
    </source>
</reference>
<evidence type="ECO:0000313" key="4">
    <source>
        <dbReference type="Proteomes" id="UP000462449"/>
    </source>
</evidence>
<protein>
    <recommendedName>
        <fullName evidence="5">Macroglobulin domain-containing protein</fullName>
    </recommendedName>
</protein>
<evidence type="ECO:0008006" key="5">
    <source>
        <dbReference type="Google" id="ProtNLM"/>
    </source>
</evidence>
<dbReference type="AlphaFoldDB" id="A0A7M4D4N5"/>
<dbReference type="EMBL" id="QTZN02000013">
    <property type="protein sequence ID" value="MVB06819.1"/>
    <property type="molecule type" value="Genomic_DNA"/>
</dbReference>
<comment type="caution">
    <text evidence="1">The sequence shown here is derived from an EMBL/GenBank/DDBJ whole genome shotgun (WGS) entry which is preliminary data.</text>
</comment>
<gene>
    <name evidence="2" type="ORF">DWB62_007275</name>
    <name evidence="1" type="ORF">GNY23_07275</name>
</gene>
<evidence type="ECO:0000313" key="2">
    <source>
        <dbReference type="EMBL" id="MVB06819.1"/>
    </source>
</evidence>
<dbReference type="EMBL" id="WOTW01000013">
    <property type="protein sequence ID" value="MUP37614.1"/>
    <property type="molecule type" value="Genomic_DNA"/>
</dbReference>
<evidence type="ECO:0000313" key="3">
    <source>
        <dbReference type="Proteomes" id="UP000285951"/>
    </source>
</evidence>
<proteinExistence type="predicted"/>
<dbReference type="OrthoDB" id="679547at2"/>
<dbReference type="Proteomes" id="UP000462449">
    <property type="component" value="Unassembled WGS sequence"/>
</dbReference>
<sequence>MKNKNYIYILLILTVSLAINFAGKGENISHESERIHVHIQKNIFLAGESVLLKLYCINSVTQKLSDLSKVAYLELIDENGYAVAQEKIILNQGMGAGGFLITDQLSTGNYAINAYTHWMNSTSKELTSVTPIFVFNNYKLAENSIDNQKITNGSTQFYDLKDNDRTVLRTKSDTNEEKPYTITSSVEDLDRYIRFTVSSNNASSVPDKGLKFQIFSNKGNVVDQSFKLTNNNWEFRIHKKELNSPSYGICVKNPDGEILTEAVFHLASNNKGVFFENPRITVSPREKVQLNLTSKDFTKKAELLYLSASIKLKEPFHTSANIIEFFNIYSNFGASMSSYFEQLSKIPEQDWISKDGLKSLYLHSNPNYFVNSSQYPEEEAYILEGQIKSRKTKEAIANKNVYLSKIGEYADISTFRTHQDGKFFFQLPLKKGLHDISIQLNDNNFEECSIQLKEKFNQKGFASVQWKKSDLNQDQIDFLKKLYENYRIRTIYNQKTYTELKDTCLYRGESNFFGKPYSSTKIDNFIRLDSLEEYFHEFISPVKISYRKKETFFNVYSPDQLKVMKPAPLILYDGLIVSNPRIILNKRPSEIDRIEVMPYEYFYGKSHFYGIIHVISKDKDCKIDQLPINTERYYLPLFTSSYSLANKPSSSDKFMPDFRTDLLWEPNITLGKEQDFKLEFTASDVKGEYELIVEGISENGEPIVLKQSIFIK</sequence>
<dbReference type="Gene3D" id="2.60.40.1930">
    <property type="match status" value="1"/>
</dbReference>
<dbReference type="RefSeq" id="WP_156195356.1">
    <property type="nucleotide sequence ID" value="NZ_QTZN02000013.1"/>
</dbReference>
<name>A0A7M4D4N5_9BACT</name>
<organism evidence="1 4">
    <name type="scientific">Labilibaculum euxinus</name>
    <dbReference type="NCBI Taxonomy" id="2686357"/>
    <lineage>
        <taxon>Bacteria</taxon>
        <taxon>Pseudomonadati</taxon>
        <taxon>Bacteroidota</taxon>
        <taxon>Bacteroidia</taxon>
        <taxon>Marinilabiliales</taxon>
        <taxon>Marinifilaceae</taxon>
        <taxon>Labilibaculum</taxon>
    </lineage>
</organism>
<evidence type="ECO:0000313" key="1">
    <source>
        <dbReference type="EMBL" id="MUP37614.1"/>
    </source>
</evidence>
<reference evidence="2 3" key="1">
    <citation type="submission" date="2019-11" db="EMBL/GenBank/DDBJ databases">
        <title>Draft genome sequence of Labilibaculum sp. strain SYP isolated from Black Sea.</title>
        <authorList>
            <person name="Yadav S."/>
            <person name="Villanueva L."/>
        </authorList>
    </citation>
    <scope>NUCLEOTIDE SEQUENCE [LARGE SCALE GENOMIC DNA]</scope>
    <source>
        <strain evidence="2 3">44</strain>
    </source>
</reference>
<dbReference type="Proteomes" id="UP000285951">
    <property type="component" value="Unassembled WGS sequence"/>
</dbReference>